<evidence type="ECO:0000313" key="5">
    <source>
        <dbReference type="Proteomes" id="UP000534783"/>
    </source>
</evidence>
<dbReference type="RefSeq" id="WP_168057747.1">
    <property type="nucleotide sequence ID" value="NZ_VTOW01000001.1"/>
</dbReference>
<keyword evidence="1" id="KW-0175">Coiled coil</keyword>
<dbReference type="Gene3D" id="1.20.5.1230">
    <property type="entry name" value="Apolipoprotein A-I"/>
    <property type="match status" value="1"/>
</dbReference>
<evidence type="ECO:0000259" key="3">
    <source>
        <dbReference type="Pfam" id="PF05008"/>
    </source>
</evidence>
<reference evidence="4 5" key="1">
    <citation type="journal article" date="2020" name="Nature">
        <title>Bacterial chemolithoautotrophy via manganese oxidation.</title>
        <authorList>
            <person name="Yu H."/>
            <person name="Leadbetter J.R."/>
        </authorList>
    </citation>
    <scope>NUCLEOTIDE SEQUENCE [LARGE SCALE GENOMIC DNA]</scope>
    <source>
        <strain evidence="4 5">Mn-1</strain>
    </source>
</reference>
<evidence type="ECO:0000256" key="2">
    <source>
        <dbReference type="SAM" id="SignalP"/>
    </source>
</evidence>
<dbReference type="EMBL" id="VTOW01000001">
    <property type="protein sequence ID" value="NKE69450.1"/>
    <property type="molecule type" value="Genomic_DNA"/>
</dbReference>
<dbReference type="Proteomes" id="UP000534783">
    <property type="component" value="Unassembled WGS sequence"/>
</dbReference>
<organism evidence="4 5">
    <name type="scientific">Candidatus Manganitrophus noduliformans</name>
    <dbReference type="NCBI Taxonomy" id="2606439"/>
    <lineage>
        <taxon>Bacteria</taxon>
        <taxon>Pseudomonadati</taxon>
        <taxon>Nitrospirota</taxon>
        <taxon>Nitrospiria</taxon>
        <taxon>Candidatus Troglogloeales</taxon>
        <taxon>Candidatus Manganitrophaceae</taxon>
        <taxon>Candidatus Manganitrophus</taxon>
    </lineage>
</organism>
<dbReference type="SUPFAM" id="SSF58113">
    <property type="entry name" value="Apolipoprotein A-I"/>
    <property type="match status" value="1"/>
</dbReference>
<feature type="domain" description="Vesicle transport v-SNARE N-terminal" evidence="3">
    <location>
        <begin position="36"/>
        <end position="108"/>
    </location>
</feature>
<feature type="chain" id="PRO_5031571384" description="Vesicle transport v-SNARE N-terminal domain-containing protein" evidence="2">
    <location>
        <begin position="26"/>
        <end position="148"/>
    </location>
</feature>
<feature type="signal peptide" evidence="2">
    <location>
        <begin position="1"/>
        <end position="25"/>
    </location>
</feature>
<gene>
    <name evidence="4" type="ORF">MNODULE_01625</name>
</gene>
<feature type="coiled-coil region" evidence="1">
    <location>
        <begin position="32"/>
        <end position="78"/>
    </location>
</feature>
<accession>A0A7X6DLL9</accession>
<keyword evidence="2" id="KW-0732">Signal</keyword>
<dbReference type="Pfam" id="PF05008">
    <property type="entry name" value="V-SNARE"/>
    <property type="match status" value="1"/>
</dbReference>
<dbReference type="AlphaFoldDB" id="A0A7X6DLL9"/>
<dbReference type="GO" id="GO:0016020">
    <property type="term" value="C:membrane"/>
    <property type="evidence" value="ECO:0007669"/>
    <property type="project" value="InterPro"/>
</dbReference>
<protein>
    <recommendedName>
        <fullName evidence="3">Vesicle transport v-SNARE N-terminal domain-containing protein</fullName>
    </recommendedName>
</protein>
<dbReference type="InterPro" id="IPR007705">
    <property type="entry name" value="Vesicle_trsprt_v-SNARE_N"/>
</dbReference>
<keyword evidence="5" id="KW-1185">Reference proteome</keyword>
<evidence type="ECO:0000313" key="4">
    <source>
        <dbReference type="EMBL" id="NKE69450.1"/>
    </source>
</evidence>
<comment type="caution">
    <text evidence="4">The sequence shown here is derived from an EMBL/GenBank/DDBJ whole genome shotgun (WGS) entry which is preliminary data.</text>
</comment>
<evidence type="ECO:0000256" key="1">
    <source>
        <dbReference type="SAM" id="Coils"/>
    </source>
</evidence>
<name>A0A7X6DLL9_9BACT</name>
<sequence>MKIYKAVCATLIGAFIFFLVMPAFSADPPAGKKEVGQEVKEAVEAIKEYSADQKDEAVKKGKAVLDNLDGRIEQMESRIKREWDRMGDSARKTAKTSLEGIKNQREKVAEWVGSMKQSSSGAWEEVKKGFVESYETLSDSFDKAADKF</sequence>
<proteinExistence type="predicted"/>
<dbReference type="GO" id="GO:0006886">
    <property type="term" value="P:intracellular protein transport"/>
    <property type="evidence" value="ECO:0007669"/>
    <property type="project" value="InterPro"/>
</dbReference>